<accession>A0A0J7MUN0</accession>
<evidence type="ECO:0000313" key="2">
    <source>
        <dbReference type="EMBL" id="KMQ84190.1"/>
    </source>
</evidence>
<dbReference type="PaxDb" id="67767-A0A0J7MUN0"/>
<dbReference type="Pfam" id="PF16064">
    <property type="entry name" value="DUF4806"/>
    <property type="match status" value="1"/>
</dbReference>
<evidence type="ECO:0000313" key="3">
    <source>
        <dbReference type="Proteomes" id="UP000036403"/>
    </source>
</evidence>
<gene>
    <name evidence="2" type="ORF">RF55_18229</name>
</gene>
<protein>
    <submittedName>
        <fullName evidence="2">Coiled-coil domain-containing protein 65</fullName>
    </submittedName>
</protein>
<keyword evidence="3" id="KW-1185">Reference proteome</keyword>
<organism evidence="2 3">
    <name type="scientific">Lasius niger</name>
    <name type="common">Black garden ant</name>
    <dbReference type="NCBI Taxonomy" id="67767"/>
    <lineage>
        <taxon>Eukaryota</taxon>
        <taxon>Metazoa</taxon>
        <taxon>Ecdysozoa</taxon>
        <taxon>Arthropoda</taxon>
        <taxon>Hexapoda</taxon>
        <taxon>Insecta</taxon>
        <taxon>Pterygota</taxon>
        <taxon>Neoptera</taxon>
        <taxon>Endopterygota</taxon>
        <taxon>Hymenoptera</taxon>
        <taxon>Apocrita</taxon>
        <taxon>Aculeata</taxon>
        <taxon>Formicoidea</taxon>
        <taxon>Formicidae</taxon>
        <taxon>Formicinae</taxon>
        <taxon>Lasius</taxon>
        <taxon>Lasius</taxon>
    </lineage>
</organism>
<comment type="caution">
    <text evidence="2">The sequence shown here is derived from an EMBL/GenBank/DDBJ whole genome shotgun (WGS) entry which is preliminary data.</text>
</comment>
<dbReference type="InterPro" id="IPR032071">
    <property type="entry name" value="DUF4806"/>
</dbReference>
<feature type="domain" description="DUF4806" evidence="1">
    <location>
        <begin position="156"/>
        <end position="223"/>
    </location>
</feature>
<sequence length="284" mass="33083">MRLTVVSFMLQRAINTNKVSAIPPCPDGLTFSNDMCNNNEGEKNKNDTENDFQYSKPYERRKTSCTSFKPSEEIQICNISNVPIIFEGAASSEGRGLLEDSNMKIKYLKQIIRTQATSNLILEDIKQRIGRIEDVMRNRASVLTNNRNDNLIAQMLPLDTVEAIRNFDLLLHNTNEAVTQFKEFLLRVGGYHPRDNIYRILSKIFTNACAINCSWKGIRNNFKIADLYFIKIMKREITFQHSNFTEAEFDYIVAEWLRFTKQRKRREEMSQGRNVEEINEQENN</sequence>
<dbReference type="OrthoDB" id="7700978at2759"/>
<name>A0A0J7MUN0_LASNI</name>
<evidence type="ECO:0000259" key="1">
    <source>
        <dbReference type="Pfam" id="PF16064"/>
    </source>
</evidence>
<dbReference type="EMBL" id="LBMM01017156">
    <property type="protein sequence ID" value="KMQ84190.1"/>
    <property type="molecule type" value="Genomic_DNA"/>
</dbReference>
<proteinExistence type="predicted"/>
<reference evidence="2 3" key="1">
    <citation type="submission" date="2015-04" db="EMBL/GenBank/DDBJ databases">
        <title>Lasius niger genome sequencing.</title>
        <authorList>
            <person name="Konorov E.A."/>
            <person name="Nikitin M.A."/>
            <person name="Kirill M.V."/>
            <person name="Chang P."/>
        </authorList>
    </citation>
    <scope>NUCLEOTIDE SEQUENCE [LARGE SCALE GENOMIC DNA]</scope>
    <source>
        <tissue evidence="2">Whole</tissue>
    </source>
</reference>
<dbReference type="Proteomes" id="UP000036403">
    <property type="component" value="Unassembled WGS sequence"/>
</dbReference>
<dbReference type="AlphaFoldDB" id="A0A0J7MUN0"/>